<dbReference type="Proteomes" id="UP001234178">
    <property type="component" value="Unassembled WGS sequence"/>
</dbReference>
<accession>A0ABR0A6G2</accession>
<sequence length="75" mass="8499">MRNDGISFLLATATLDLEKRCTEPAIVELNFQTEKHNFNKLRSYIIDTHGSRFVITLTNPKTNNAASSGHCTQFR</sequence>
<organism evidence="1 2">
    <name type="scientific">Daphnia magna</name>
    <dbReference type="NCBI Taxonomy" id="35525"/>
    <lineage>
        <taxon>Eukaryota</taxon>
        <taxon>Metazoa</taxon>
        <taxon>Ecdysozoa</taxon>
        <taxon>Arthropoda</taxon>
        <taxon>Crustacea</taxon>
        <taxon>Branchiopoda</taxon>
        <taxon>Diplostraca</taxon>
        <taxon>Cladocera</taxon>
        <taxon>Anomopoda</taxon>
        <taxon>Daphniidae</taxon>
        <taxon>Daphnia</taxon>
    </lineage>
</organism>
<evidence type="ECO:0000313" key="1">
    <source>
        <dbReference type="EMBL" id="KAK4020721.1"/>
    </source>
</evidence>
<proteinExistence type="predicted"/>
<reference evidence="1 2" key="1">
    <citation type="journal article" date="2023" name="Nucleic Acids Res.">
        <title>The hologenome of Daphnia magna reveals possible DNA methylation and microbiome-mediated evolution of the host genome.</title>
        <authorList>
            <person name="Chaturvedi A."/>
            <person name="Li X."/>
            <person name="Dhandapani V."/>
            <person name="Marshall H."/>
            <person name="Kissane S."/>
            <person name="Cuenca-Cambronero M."/>
            <person name="Asole G."/>
            <person name="Calvet F."/>
            <person name="Ruiz-Romero M."/>
            <person name="Marangio P."/>
            <person name="Guigo R."/>
            <person name="Rago D."/>
            <person name="Mirbahai L."/>
            <person name="Eastwood N."/>
            <person name="Colbourne J.K."/>
            <person name="Zhou J."/>
            <person name="Mallon E."/>
            <person name="Orsini L."/>
        </authorList>
    </citation>
    <scope>NUCLEOTIDE SEQUENCE [LARGE SCALE GENOMIC DNA]</scope>
    <source>
        <strain evidence="1">LRV0_1</strain>
    </source>
</reference>
<gene>
    <name evidence="1" type="ORF">OUZ56_002676</name>
</gene>
<comment type="caution">
    <text evidence="1">The sequence shown here is derived from an EMBL/GenBank/DDBJ whole genome shotgun (WGS) entry which is preliminary data.</text>
</comment>
<keyword evidence="2" id="KW-1185">Reference proteome</keyword>
<name>A0ABR0A6G2_9CRUS</name>
<evidence type="ECO:0000313" key="2">
    <source>
        <dbReference type="Proteomes" id="UP001234178"/>
    </source>
</evidence>
<protein>
    <submittedName>
        <fullName evidence="1">Uncharacterized protein</fullName>
    </submittedName>
</protein>
<dbReference type="EMBL" id="JAOYFB010000036">
    <property type="protein sequence ID" value="KAK4020721.1"/>
    <property type="molecule type" value="Genomic_DNA"/>
</dbReference>